<evidence type="ECO:0000313" key="2">
    <source>
        <dbReference type="EMBL" id="KAK5986453.1"/>
    </source>
</evidence>
<dbReference type="SUPFAM" id="SSF81321">
    <property type="entry name" value="Family A G protein-coupled receptor-like"/>
    <property type="match status" value="1"/>
</dbReference>
<name>A0AAN8GF71_TRICO</name>
<dbReference type="Pfam" id="PF10323">
    <property type="entry name" value="7TM_GPCR_Srv"/>
    <property type="match status" value="1"/>
</dbReference>
<proteinExistence type="predicted"/>
<feature type="transmembrane region" description="Helical" evidence="1">
    <location>
        <begin position="146"/>
        <end position="163"/>
    </location>
</feature>
<feature type="transmembrane region" description="Helical" evidence="1">
    <location>
        <begin position="276"/>
        <end position="297"/>
    </location>
</feature>
<organism evidence="2 3">
    <name type="scientific">Trichostrongylus colubriformis</name>
    <name type="common">Black scour worm</name>
    <dbReference type="NCBI Taxonomy" id="6319"/>
    <lineage>
        <taxon>Eukaryota</taxon>
        <taxon>Metazoa</taxon>
        <taxon>Ecdysozoa</taxon>
        <taxon>Nematoda</taxon>
        <taxon>Chromadorea</taxon>
        <taxon>Rhabditida</taxon>
        <taxon>Rhabditina</taxon>
        <taxon>Rhabditomorpha</taxon>
        <taxon>Strongyloidea</taxon>
        <taxon>Trichostrongylidae</taxon>
        <taxon>Trichostrongylus</taxon>
    </lineage>
</organism>
<dbReference type="PANTHER" id="PTHR31552">
    <property type="entry name" value="SERPENTINE RECEPTOR CLASS GAMMA"/>
    <property type="match status" value="1"/>
</dbReference>
<evidence type="ECO:0008006" key="4">
    <source>
        <dbReference type="Google" id="ProtNLM"/>
    </source>
</evidence>
<evidence type="ECO:0000256" key="1">
    <source>
        <dbReference type="SAM" id="Phobius"/>
    </source>
</evidence>
<evidence type="ECO:0000313" key="3">
    <source>
        <dbReference type="Proteomes" id="UP001331761"/>
    </source>
</evidence>
<keyword evidence="1" id="KW-0812">Transmembrane</keyword>
<dbReference type="Gene3D" id="1.20.1070.10">
    <property type="entry name" value="Rhodopsin 7-helix transmembrane proteins"/>
    <property type="match status" value="1"/>
</dbReference>
<comment type="caution">
    <text evidence="2">The sequence shown here is derived from an EMBL/GenBank/DDBJ whole genome shotgun (WGS) entry which is preliminary data.</text>
</comment>
<dbReference type="InterPro" id="IPR019426">
    <property type="entry name" value="7TM_GPCR_serpentine_rcpt_Srv"/>
</dbReference>
<keyword evidence="1" id="KW-1133">Transmembrane helix</keyword>
<protein>
    <recommendedName>
        <fullName evidence="4">G protein-coupled receptor</fullName>
    </recommendedName>
</protein>
<sequence length="363" mass="41509">MMLCLQQLMKAVATLTANTDLDLWVTMQFYWIHDVMVCIPPLCLVMLSADLRLDIVNILRCARHQKGHFVSASMFNNRSAVRTCPERKSTERRFSQVIEHEMLTAQTVVMEHNVLHTVIEGVLACTYVFVLFIIITSRAHIFKTAFYVMFVAIGCADVFSLMATCTHRLSRQLAWGPEYAQLIRVAVIVSGFTFLTHMIGNMLLTINRYSALCLMRYYDRIWTRRNVWIMICIQYVVAFAAFSHGIGMEVLYTKSVDGRYIYAGIDPAVSLRNRSVFLIGSFLYSFVSVAFNTRLLVEWRRLAKMGGSSSISRHEKVSLVPFRITRVSTVARKNQVVSMAYIASIHSHRPFQHCQLMASSLLD</sequence>
<dbReference type="PANTHER" id="PTHR31552:SF8">
    <property type="entry name" value="SERPENTINE RECEPTOR CLASS GAMMA"/>
    <property type="match status" value="1"/>
</dbReference>
<accession>A0AAN8GF71</accession>
<feature type="transmembrane region" description="Helical" evidence="1">
    <location>
        <begin position="227"/>
        <end position="246"/>
    </location>
</feature>
<dbReference type="EMBL" id="WIXE01000598">
    <property type="protein sequence ID" value="KAK5986453.1"/>
    <property type="molecule type" value="Genomic_DNA"/>
</dbReference>
<dbReference type="Proteomes" id="UP001331761">
    <property type="component" value="Unassembled WGS sequence"/>
</dbReference>
<keyword evidence="3" id="KW-1185">Reference proteome</keyword>
<reference evidence="2 3" key="1">
    <citation type="submission" date="2019-10" db="EMBL/GenBank/DDBJ databases">
        <title>Assembly and Annotation for the nematode Trichostrongylus colubriformis.</title>
        <authorList>
            <person name="Martin J."/>
        </authorList>
    </citation>
    <scope>NUCLEOTIDE SEQUENCE [LARGE SCALE GENOMIC DNA]</scope>
    <source>
        <strain evidence="2">G859</strain>
        <tissue evidence="2">Whole worm</tissue>
    </source>
</reference>
<feature type="transmembrane region" description="Helical" evidence="1">
    <location>
        <begin position="114"/>
        <end position="134"/>
    </location>
</feature>
<gene>
    <name evidence="2" type="ORF">GCK32_014724</name>
</gene>
<dbReference type="AlphaFoldDB" id="A0AAN8GF71"/>
<keyword evidence="1" id="KW-0472">Membrane</keyword>
<feature type="transmembrane region" description="Helical" evidence="1">
    <location>
        <begin position="183"/>
        <end position="206"/>
    </location>
</feature>